<protein>
    <submittedName>
        <fullName evidence="2">Uncharacterized protein</fullName>
    </submittedName>
</protein>
<evidence type="ECO:0000313" key="2">
    <source>
        <dbReference type="EMBL" id="AQS88004.1"/>
    </source>
</evidence>
<dbReference type="Proteomes" id="UP000188604">
    <property type="component" value="Chromosome"/>
</dbReference>
<dbReference type="KEGG" id="nch:A0U93_08670"/>
<gene>
    <name evidence="2" type="ORF">A0U93_08670</name>
</gene>
<organism evidence="2 3">
    <name type="scientific">Neoasaia chiangmaiensis</name>
    <dbReference type="NCBI Taxonomy" id="320497"/>
    <lineage>
        <taxon>Bacteria</taxon>
        <taxon>Pseudomonadati</taxon>
        <taxon>Pseudomonadota</taxon>
        <taxon>Alphaproteobacteria</taxon>
        <taxon>Acetobacterales</taxon>
        <taxon>Acetobacteraceae</taxon>
        <taxon>Neoasaia</taxon>
    </lineage>
</organism>
<evidence type="ECO:0000313" key="3">
    <source>
        <dbReference type="Proteomes" id="UP000188604"/>
    </source>
</evidence>
<reference evidence="2 3" key="1">
    <citation type="submission" date="2016-03" db="EMBL/GenBank/DDBJ databases">
        <title>Acetic acid bacteria sequencing.</title>
        <authorList>
            <person name="Brandt J."/>
            <person name="Jakob F."/>
            <person name="Vogel R.F."/>
        </authorList>
    </citation>
    <scope>NUCLEOTIDE SEQUENCE [LARGE SCALE GENOMIC DNA]</scope>
    <source>
        <strain evidence="2 3">NBRC 101099</strain>
    </source>
</reference>
<name>A0A1U9KQ92_9PROT</name>
<sequence length="97" mass="10354">MKFPRETLNPTTTPERNKFHKTSLCAAVALIGLSGCAGVYTGSAPSHPENNPAVVSGRPQNMLLNPLRSGNGHYLSGPPQYSNNDIPENNDRLPASP</sequence>
<evidence type="ECO:0000256" key="1">
    <source>
        <dbReference type="SAM" id="MobiDB-lite"/>
    </source>
</evidence>
<dbReference type="AlphaFoldDB" id="A0A1U9KQ92"/>
<proteinExistence type="predicted"/>
<dbReference type="RefSeq" id="WP_077807020.1">
    <property type="nucleotide sequence ID" value="NZ_BJXS01000007.1"/>
</dbReference>
<keyword evidence="3" id="KW-1185">Reference proteome</keyword>
<feature type="region of interest" description="Disordered" evidence="1">
    <location>
        <begin position="42"/>
        <end position="97"/>
    </location>
</feature>
<dbReference type="EMBL" id="CP014691">
    <property type="protein sequence ID" value="AQS88004.1"/>
    <property type="molecule type" value="Genomic_DNA"/>
</dbReference>
<accession>A0A1U9KQ92</accession>